<dbReference type="EMBL" id="CP001087">
    <property type="protein sequence ID" value="ACN13482.1"/>
    <property type="molecule type" value="Genomic_DNA"/>
</dbReference>
<dbReference type="InterPro" id="IPR028362">
    <property type="entry name" value="AlgI"/>
</dbReference>
<sequence>MLFNSLSFALFFLLVTGFHFTLPHRFQWILMLAASYYFYMCWSVGYILLILTSTLITWYCALQIARIPTTVNPTSGNGPPDKETSQNRSSDKKKVFLIISLIANLGALFFFKYYNFFTTSLFEVSARFNLFQGHDAPLLHLMMPVGISFYTFQIVSYTIDVSKGKIPAEKHLGIFALYVAFWPRLVAGPIERAGRLIPQFRKGQSFDYTKATDGLRLVLWGMIKKVVIADQLAIYVNQVFDHCGEYSGAPLIIASIFFTIQIYCDFSGYSDMAIGTAKVMGYELTENFRHPYFAASLREFWQRWHISLSTWFRDYLYIPMGGNRVKRWRFHYNLFITFLVSGLWHGASWNFVIWGGLHGIYLIVENILEGFFSKFSNKKTISSPDRMMSTIRPSDTTVSEKSMIEIFIYKGFRIASTLFLVNYAWIFFRANTLSDAFSITGKMFLAGGENPVAPVVEPSALILNIVLVLFLFFVEIGEQMVRIEQFWKLLPLAGRWSVYILGFWAIAISTVFGVKQNFIYFQF</sequence>
<feature type="transmembrane region" description="Helical" evidence="8">
    <location>
        <begin position="459"/>
        <end position="476"/>
    </location>
</feature>
<feature type="transmembrane region" description="Helical" evidence="8">
    <location>
        <begin position="137"/>
        <end position="159"/>
    </location>
</feature>
<organism evidence="9 10">
    <name type="scientific">Desulforapulum autotrophicum (strain ATCC 43914 / DSM 3382 / VKM B-1955 / HRM2)</name>
    <name type="common">Desulfobacterium autotrophicum</name>
    <dbReference type="NCBI Taxonomy" id="177437"/>
    <lineage>
        <taxon>Bacteria</taxon>
        <taxon>Pseudomonadati</taxon>
        <taxon>Thermodesulfobacteriota</taxon>
        <taxon>Desulfobacteria</taxon>
        <taxon>Desulfobacterales</taxon>
        <taxon>Desulfobacteraceae</taxon>
        <taxon>Desulforapulum</taxon>
    </lineage>
</organism>
<dbReference type="InterPro" id="IPR004299">
    <property type="entry name" value="MBOAT_fam"/>
</dbReference>
<keyword evidence="5 8" id="KW-1133">Transmembrane helix</keyword>
<reference evidence="9 10" key="1">
    <citation type="journal article" date="2009" name="Environ. Microbiol.">
        <title>Genome sequence of Desulfobacterium autotrophicum HRM2, a marine sulfate reducer oxidizing organic carbon completely to carbon dioxide.</title>
        <authorList>
            <person name="Strittmatter A.W."/>
            <person name="Liesegang H."/>
            <person name="Rabus R."/>
            <person name="Decker I."/>
            <person name="Amann J."/>
            <person name="Andres S."/>
            <person name="Henne A."/>
            <person name="Fricke W.F."/>
            <person name="Martinez-Arias R."/>
            <person name="Bartels D."/>
            <person name="Goesmann A."/>
            <person name="Krause L."/>
            <person name="Puehler A."/>
            <person name="Klenk H.P."/>
            <person name="Richter M."/>
            <person name="Schuler M."/>
            <person name="Gloeckner F.O."/>
            <person name="Meyerdierks A."/>
            <person name="Gottschalk G."/>
            <person name="Amann R."/>
        </authorList>
    </citation>
    <scope>NUCLEOTIDE SEQUENCE [LARGE SCALE GENOMIC DNA]</scope>
    <source>
        <strain evidence="10">ATCC 43914 / DSM 3382 / HRM2</strain>
    </source>
</reference>
<evidence type="ECO:0000256" key="1">
    <source>
        <dbReference type="ARBA" id="ARBA00004651"/>
    </source>
</evidence>
<comment type="subcellular location">
    <subcellularLocation>
        <location evidence="1">Cell membrane</location>
        <topology evidence="1">Multi-pass membrane protein</topology>
    </subcellularLocation>
</comment>
<dbReference type="InterPro" id="IPR051085">
    <property type="entry name" value="MB_O-acyltransferase"/>
</dbReference>
<evidence type="ECO:0000256" key="4">
    <source>
        <dbReference type="ARBA" id="ARBA00022692"/>
    </source>
</evidence>
<dbReference type="GO" id="GO:0016746">
    <property type="term" value="F:acyltransferase activity"/>
    <property type="evidence" value="ECO:0007669"/>
    <property type="project" value="UniProtKB-KW"/>
</dbReference>
<evidence type="ECO:0000256" key="2">
    <source>
        <dbReference type="ARBA" id="ARBA00010323"/>
    </source>
</evidence>
<dbReference type="GO" id="GO:0042121">
    <property type="term" value="P:alginic acid biosynthetic process"/>
    <property type="evidence" value="ECO:0007669"/>
    <property type="project" value="InterPro"/>
</dbReference>
<accession>C0QGK7</accession>
<dbReference type="InterPro" id="IPR024194">
    <property type="entry name" value="Ac/AlaTfrase_AlgI/DltB"/>
</dbReference>
<feature type="transmembrane region" description="Helical" evidence="8">
    <location>
        <begin position="95"/>
        <end position="117"/>
    </location>
</feature>
<dbReference type="Pfam" id="PF03062">
    <property type="entry name" value="MBOAT"/>
    <property type="match status" value="1"/>
</dbReference>
<dbReference type="RefSeq" id="WP_012662731.1">
    <property type="nucleotide sequence ID" value="NC_012108.1"/>
</dbReference>
<dbReference type="eggNOG" id="COG1696">
    <property type="taxonomic scope" value="Bacteria"/>
</dbReference>
<dbReference type="GO" id="GO:0005886">
    <property type="term" value="C:plasma membrane"/>
    <property type="evidence" value="ECO:0007669"/>
    <property type="project" value="UniProtKB-SubCell"/>
</dbReference>
<name>C0QGK7_DESAH</name>
<keyword evidence="10" id="KW-1185">Reference proteome</keyword>
<comment type="similarity">
    <text evidence="2 7">Belongs to the membrane-bound acyltransferase family.</text>
</comment>
<evidence type="ECO:0000256" key="5">
    <source>
        <dbReference type="ARBA" id="ARBA00022989"/>
    </source>
</evidence>
<keyword evidence="7 9" id="KW-0808">Transferase</keyword>
<dbReference type="PIRSF" id="PIRSF016636">
    <property type="entry name" value="AlgI_DltB"/>
    <property type="match status" value="1"/>
</dbReference>
<keyword evidence="4 8" id="KW-0812">Transmembrane</keyword>
<dbReference type="PANTHER" id="PTHR13285">
    <property type="entry name" value="ACYLTRANSFERASE"/>
    <property type="match status" value="1"/>
</dbReference>
<dbReference type="Proteomes" id="UP000000442">
    <property type="component" value="Chromosome"/>
</dbReference>
<dbReference type="AlphaFoldDB" id="C0QGK7"/>
<feature type="transmembrane region" description="Helical" evidence="8">
    <location>
        <begin position="36"/>
        <end position="61"/>
    </location>
</feature>
<dbReference type="STRING" id="177437.HRM2_03620"/>
<evidence type="ECO:0000256" key="3">
    <source>
        <dbReference type="ARBA" id="ARBA00022475"/>
    </source>
</evidence>
<evidence type="ECO:0000256" key="7">
    <source>
        <dbReference type="PIRNR" id="PIRNR016636"/>
    </source>
</evidence>
<keyword evidence="6 7" id="KW-0472">Membrane</keyword>
<evidence type="ECO:0000313" key="9">
    <source>
        <dbReference type="EMBL" id="ACN13482.1"/>
    </source>
</evidence>
<gene>
    <name evidence="9" type="primary">algI1</name>
    <name evidence="9" type="ordered locus">HRM2_03620</name>
</gene>
<dbReference type="KEGG" id="dat:HRM2_03620"/>
<evidence type="ECO:0000256" key="6">
    <source>
        <dbReference type="ARBA" id="ARBA00023136"/>
    </source>
</evidence>
<dbReference type="PIRSF" id="PIRSF500217">
    <property type="entry name" value="AlgI"/>
    <property type="match status" value="1"/>
</dbReference>
<feature type="transmembrane region" description="Helical" evidence="8">
    <location>
        <begin position="411"/>
        <end position="428"/>
    </location>
</feature>
<keyword evidence="7 9" id="KW-0012">Acyltransferase</keyword>
<feature type="transmembrane region" description="Helical" evidence="8">
    <location>
        <begin position="353"/>
        <end position="372"/>
    </location>
</feature>
<evidence type="ECO:0000256" key="8">
    <source>
        <dbReference type="SAM" id="Phobius"/>
    </source>
</evidence>
<dbReference type="PANTHER" id="PTHR13285:SF18">
    <property type="entry name" value="PROTEIN-CYSTEINE N-PALMITOYLTRANSFERASE RASP"/>
    <property type="match status" value="1"/>
</dbReference>
<proteinExistence type="inferred from homology"/>
<protein>
    <submittedName>
        <fullName evidence="9">AlgI1</fullName>
        <ecNumber evidence="9">2.3.1.-</ecNumber>
    </submittedName>
</protein>
<dbReference type="OrthoDB" id="139172at2"/>
<dbReference type="HOGENOM" id="CLU_025255_4_1_7"/>
<feature type="transmembrane region" description="Helical" evidence="8">
    <location>
        <begin position="330"/>
        <end position="347"/>
    </location>
</feature>
<feature type="transmembrane region" description="Helical" evidence="8">
    <location>
        <begin position="496"/>
        <end position="514"/>
    </location>
</feature>
<dbReference type="EC" id="2.3.1.-" evidence="9"/>
<evidence type="ECO:0000313" key="10">
    <source>
        <dbReference type="Proteomes" id="UP000000442"/>
    </source>
</evidence>
<keyword evidence="3 7" id="KW-1003">Cell membrane</keyword>